<feature type="region of interest" description="Disordered" evidence="1">
    <location>
        <begin position="1"/>
        <end position="66"/>
    </location>
</feature>
<comment type="caution">
    <text evidence="2">The sequence shown here is derived from an EMBL/GenBank/DDBJ whole genome shotgun (WGS) entry which is preliminary data.</text>
</comment>
<feature type="compositionally biased region" description="Basic and acidic residues" evidence="1">
    <location>
        <begin position="30"/>
        <end position="53"/>
    </location>
</feature>
<evidence type="ECO:0000313" key="2">
    <source>
        <dbReference type="EMBL" id="MBW0461386.1"/>
    </source>
</evidence>
<feature type="region of interest" description="Disordered" evidence="1">
    <location>
        <begin position="411"/>
        <end position="479"/>
    </location>
</feature>
<dbReference type="EMBL" id="AVOT02000150">
    <property type="protein sequence ID" value="MBW0461386.1"/>
    <property type="molecule type" value="Genomic_DNA"/>
</dbReference>
<gene>
    <name evidence="2" type="ORF">O181_001101</name>
</gene>
<name>A0A9Q3B9Q0_9BASI</name>
<dbReference type="AlphaFoldDB" id="A0A9Q3B9Q0"/>
<keyword evidence="3" id="KW-1185">Reference proteome</keyword>
<dbReference type="Proteomes" id="UP000765509">
    <property type="component" value="Unassembled WGS sequence"/>
</dbReference>
<reference evidence="2" key="1">
    <citation type="submission" date="2021-03" db="EMBL/GenBank/DDBJ databases">
        <title>Draft genome sequence of rust myrtle Austropuccinia psidii MF-1, a brazilian biotype.</title>
        <authorList>
            <person name="Quecine M.C."/>
            <person name="Pachon D.M.R."/>
            <person name="Bonatelli M.L."/>
            <person name="Correr F.H."/>
            <person name="Franceschini L.M."/>
            <person name="Leite T.F."/>
            <person name="Margarido G.R.A."/>
            <person name="Almeida C.A."/>
            <person name="Ferrarezi J.A."/>
            <person name="Labate C.A."/>
        </authorList>
    </citation>
    <scope>NUCLEOTIDE SEQUENCE</scope>
    <source>
        <strain evidence="2">MF-1</strain>
    </source>
</reference>
<feature type="compositionally biased region" description="Polar residues" evidence="1">
    <location>
        <begin position="57"/>
        <end position="66"/>
    </location>
</feature>
<feature type="compositionally biased region" description="Acidic residues" evidence="1">
    <location>
        <begin position="411"/>
        <end position="423"/>
    </location>
</feature>
<evidence type="ECO:0000256" key="1">
    <source>
        <dbReference type="SAM" id="MobiDB-lite"/>
    </source>
</evidence>
<evidence type="ECO:0000313" key="3">
    <source>
        <dbReference type="Proteomes" id="UP000765509"/>
    </source>
</evidence>
<accession>A0A9Q3B9Q0</accession>
<organism evidence="2 3">
    <name type="scientific">Austropuccinia psidii MF-1</name>
    <dbReference type="NCBI Taxonomy" id="1389203"/>
    <lineage>
        <taxon>Eukaryota</taxon>
        <taxon>Fungi</taxon>
        <taxon>Dikarya</taxon>
        <taxon>Basidiomycota</taxon>
        <taxon>Pucciniomycotina</taxon>
        <taxon>Pucciniomycetes</taxon>
        <taxon>Pucciniales</taxon>
        <taxon>Sphaerophragmiaceae</taxon>
        <taxon>Austropuccinia</taxon>
    </lineage>
</organism>
<sequence length="479" mass="55881">MSQRDTLKRSYGSYQRIESHQAVQTPGGKGNHDKGESSHHPSCRRTAEPDRAYSDSFRLTRSRPPQLSSGFKPFMHQQISGQESPFFTIPGIFQEKKRIQGKKQDNFQLKAERVRPNDLQAVGLGLRSAQEPEIVVNTSRISSPNNRNITPTWHENSVFPPESNLNSDALWFQMSQFSEQAQESLDDFKRINGRFQRKEILQEAKITAIQESCAQLRKASEETKKRLNQVFAEKNHFKRDRDCLDKDINKFINVFQNLKPQLEGHALKNPYHQEDIKPDFVLVNKSRSPLQYQDGDDMFYSEKESLKQLPEASNWPKFSGTGEYDHMEPIDHIDGLFIDVPSIPNYWINARLNTAFKGHSIIWNTEMKKIYGRRNWPWWKSQIIQKHRNDHYDNNFTNENQKVYAIEKILEEESPTEDSESESMGDAIREQSNEDQDSREDFLVEYQEETPLEIQDIQLEDSMPQNTLNKNLCKHTQDA</sequence>
<proteinExistence type="predicted"/>
<protein>
    <submittedName>
        <fullName evidence="2">Uncharacterized protein</fullName>
    </submittedName>
</protein>